<dbReference type="KEGG" id="msei:MSEDJ_36490"/>
<gene>
    <name evidence="1" type="ORF">MSEDJ_36490</name>
</gene>
<dbReference type="Proteomes" id="UP000467193">
    <property type="component" value="Chromosome"/>
</dbReference>
<evidence type="ECO:0008006" key="3">
    <source>
        <dbReference type="Google" id="ProtNLM"/>
    </source>
</evidence>
<organism evidence="1 2">
    <name type="scientific">Mycolicibacterium sediminis</name>
    <dbReference type="NCBI Taxonomy" id="1286180"/>
    <lineage>
        <taxon>Bacteria</taxon>
        <taxon>Bacillati</taxon>
        <taxon>Actinomycetota</taxon>
        <taxon>Actinomycetes</taxon>
        <taxon>Mycobacteriales</taxon>
        <taxon>Mycobacteriaceae</taxon>
        <taxon>Mycolicibacterium</taxon>
    </lineage>
</organism>
<name>A0A7I7QT33_9MYCO</name>
<evidence type="ECO:0000313" key="2">
    <source>
        <dbReference type="Proteomes" id="UP000467193"/>
    </source>
</evidence>
<reference evidence="1 2" key="1">
    <citation type="journal article" date="2019" name="Emerg. Microbes Infect.">
        <title>Comprehensive subspecies identification of 175 nontuberculous mycobacteria species based on 7547 genomic profiles.</title>
        <authorList>
            <person name="Matsumoto Y."/>
            <person name="Kinjo T."/>
            <person name="Motooka D."/>
            <person name="Nabeya D."/>
            <person name="Jung N."/>
            <person name="Uechi K."/>
            <person name="Horii T."/>
            <person name="Iida T."/>
            <person name="Fujita J."/>
            <person name="Nakamura S."/>
        </authorList>
    </citation>
    <scope>NUCLEOTIDE SEQUENCE [LARGE SCALE GENOMIC DNA]</scope>
    <source>
        <strain evidence="1 2">JCM 17899</strain>
    </source>
</reference>
<accession>A0A7I7QT33</accession>
<evidence type="ECO:0000313" key="1">
    <source>
        <dbReference type="EMBL" id="BBY29553.1"/>
    </source>
</evidence>
<proteinExistence type="predicted"/>
<sequence>MSAGVYRAPLRSRRDDVPLGESVAWARRRAICGFGGVLVPPPDDLDDAVTLARIQYDERLARRIERFAAVPTGAYAWTRDDDGAIWLGRLTGPWHYDASPAAADVDLVHVRRCDWRAAPVPDPVVPPAVHATFARGGRNFQRIHDGDVEAQTRRAWH</sequence>
<keyword evidence="2" id="KW-1185">Reference proteome</keyword>
<dbReference type="EMBL" id="AP022588">
    <property type="protein sequence ID" value="BBY29553.1"/>
    <property type="molecule type" value="Genomic_DNA"/>
</dbReference>
<dbReference type="RefSeq" id="WP_163798417.1">
    <property type="nucleotide sequence ID" value="NZ_AP022588.1"/>
</dbReference>
<dbReference type="AlphaFoldDB" id="A0A7I7QT33"/>
<protein>
    <recommendedName>
        <fullName evidence="3">GAF domain-containing protein</fullName>
    </recommendedName>
</protein>